<sequence length="39" mass="4785">MVLHRYYFFFNYIFFIVGNLKQNEIYNVVVFMDNSITSP</sequence>
<dbReference type="AlphaFoldDB" id="B5Y1B3"/>
<dbReference type="EMBL" id="CP000964">
    <property type="protein sequence ID" value="ACI08987.1"/>
    <property type="molecule type" value="Genomic_DNA"/>
</dbReference>
<dbReference type="HOGENOM" id="CLU_3311309_0_0_6"/>
<dbReference type="BioCyc" id="KPNE507522:GI0B-4436-MONOMER"/>
<proteinExistence type="predicted"/>
<dbReference type="KEGG" id="kpe:KPK_4455"/>
<evidence type="ECO:0000313" key="2">
    <source>
        <dbReference type="Proteomes" id="UP000001734"/>
    </source>
</evidence>
<evidence type="ECO:0000313" key="1">
    <source>
        <dbReference type="EMBL" id="ACI08987.1"/>
    </source>
</evidence>
<name>B5Y1B3_KLEV3</name>
<protein>
    <submittedName>
        <fullName evidence="1">Uncharacterized protein</fullName>
    </submittedName>
</protein>
<reference evidence="1 2" key="1">
    <citation type="journal article" date="2008" name="PLoS Genet.">
        <title>Complete genome sequence of the N2-fixing broad host range endophyte Klebsiella pneumoniae 342 and virulence predictions verified in mice.</title>
        <authorList>
            <person name="Fouts D.E."/>
            <person name="Tyler H.L."/>
            <person name="DeBoy R.T."/>
            <person name="Daugherty S."/>
            <person name="Ren Q."/>
            <person name="Badger J.H."/>
            <person name="Durkin A.S."/>
            <person name="Huot H."/>
            <person name="Shrivastava S."/>
            <person name="Kothari S."/>
            <person name="Dodson R.J."/>
            <person name="Mohamoud Y."/>
            <person name="Khouri H."/>
            <person name="Roesch L.F."/>
            <person name="Krogfelt K.A."/>
            <person name="Struve C."/>
            <person name="Triplett E.W."/>
            <person name="Methe B.A."/>
        </authorList>
    </citation>
    <scope>NUCLEOTIDE SEQUENCE [LARGE SCALE GENOMIC DNA]</scope>
    <source>
        <strain evidence="1 2">342</strain>
    </source>
</reference>
<organism evidence="1 2">
    <name type="scientific">Klebsiella variicola (strain 342)</name>
    <name type="common">Klebsiella pneumoniae</name>
    <dbReference type="NCBI Taxonomy" id="507522"/>
    <lineage>
        <taxon>Bacteria</taxon>
        <taxon>Pseudomonadati</taxon>
        <taxon>Pseudomonadota</taxon>
        <taxon>Gammaproteobacteria</taxon>
        <taxon>Enterobacterales</taxon>
        <taxon>Enterobacteriaceae</taxon>
        <taxon>Klebsiella/Raoultella group</taxon>
        <taxon>Klebsiella</taxon>
        <taxon>Klebsiella pneumoniae complex</taxon>
    </lineage>
</organism>
<accession>B5Y1B3</accession>
<dbReference type="Proteomes" id="UP000001734">
    <property type="component" value="Chromosome"/>
</dbReference>
<gene>
    <name evidence="1" type="ordered locus">KPK_4455</name>
</gene>